<name>M1JTH7_NPVSL</name>
<keyword evidence="4" id="KW-1185">Reference proteome</keyword>
<accession>M1JTH7</accession>
<evidence type="ECO:0000256" key="1">
    <source>
        <dbReference type="SAM" id="Phobius"/>
    </source>
</evidence>
<dbReference type="Pfam" id="PF07280">
    <property type="entry name" value="Ac110_PIF"/>
    <property type="match status" value="1"/>
</dbReference>
<dbReference type="Proteomes" id="UP000232896">
    <property type="component" value="Segment"/>
</dbReference>
<gene>
    <name evidence="3" type="primary">ORF90</name>
    <name evidence="2" type="ORF">SlsnVgp090</name>
</gene>
<evidence type="ECO:0000313" key="2">
    <source>
        <dbReference type="EMBL" id="AGE89945.1"/>
    </source>
</evidence>
<reference evidence="2 4" key="1">
    <citation type="journal article" date="2013" name="Virus Res.">
        <title>Determination and analysis of the genome sequence of Spodoptera littoralis multiple nucleopolyhedrovirus.</title>
        <authorList>
            <person name="Breitenbach J.E."/>
            <person name="El-Sheikh el.-S.A."/>
            <person name="Harrison R.L."/>
            <person name="Rowley D.L."/>
            <person name="Sparks M.E."/>
            <person name="Gundersen-Rindal D.E."/>
            <person name="Popham H.J."/>
        </authorList>
    </citation>
    <scope>NUCLEOTIDE SEQUENCE [LARGE SCALE GENOMIC DNA]</scope>
    <source>
        <strain evidence="2">AN1956</strain>
    </source>
</reference>
<evidence type="ECO:0000313" key="4">
    <source>
        <dbReference type="Proteomes" id="UP000232896"/>
    </source>
</evidence>
<evidence type="ECO:0008006" key="5">
    <source>
        <dbReference type="Google" id="ProtNLM"/>
    </source>
</evidence>
<organism evidence="2 4">
    <name type="scientific">Spodoptera littoralis nuclear polyhedrosis virus</name>
    <name type="common">SlNPV</name>
    <dbReference type="NCBI Taxonomy" id="10456"/>
    <lineage>
        <taxon>Viruses</taxon>
        <taxon>Viruses incertae sedis</taxon>
        <taxon>Naldaviricetes</taxon>
        <taxon>Lefavirales</taxon>
        <taxon>Baculoviridae</taxon>
        <taxon>Alphabaculovirus</taxon>
        <taxon>Alphabaculovirus splittoralis</taxon>
    </lineage>
</organism>
<sequence length="55" mass="6698">MTFIYIVLVIVLTVCFVTMLFVLRTNRRHVEKILYYQYNYIPKPLISLVKVYKLK</sequence>
<dbReference type="EMBL" id="JX454574">
    <property type="protein sequence ID" value="AGE89945.1"/>
    <property type="molecule type" value="Genomic_DNA"/>
</dbReference>
<keyword evidence="1" id="KW-0472">Membrane</keyword>
<keyword evidence="1" id="KW-1133">Transmembrane helix</keyword>
<protein>
    <recommendedName>
        <fullName evidence="5">Ac110</fullName>
    </recommendedName>
</protein>
<evidence type="ECO:0000313" key="3">
    <source>
        <dbReference type="EMBL" id="AYU75279.1"/>
    </source>
</evidence>
<proteinExistence type="predicted"/>
<dbReference type="OrthoDB" id="25768at10239"/>
<feature type="transmembrane region" description="Helical" evidence="1">
    <location>
        <begin position="6"/>
        <end position="23"/>
    </location>
</feature>
<reference evidence="3" key="2">
    <citation type="submission" date="2018-02" db="EMBL/GenBank/DDBJ databases">
        <title>Genome analyses of the Tunisian isolate of Spodoptera littoralis#nucleopolyhedrovirus SpliNPV-Tun2 and biological activity identification.</title>
        <authorList>
            <person name="Ben Tiba S."/>
            <person name="Wennmann J.T."/>
            <person name="Laarif A."/>
            <person name="Larem A."/>
            <person name="Fattouch S."/>
            <person name="Jehle J.A."/>
        </authorList>
    </citation>
    <scope>NUCLEOTIDE SEQUENCE</scope>
    <source>
        <strain evidence="3">SpliNPV-Tun2</strain>
    </source>
</reference>
<dbReference type="InterPro" id="IPR009903">
    <property type="entry name" value="AcMNPV_AC110"/>
</dbReference>
<dbReference type="EMBL" id="MG958660">
    <property type="protein sequence ID" value="AYU75279.1"/>
    <property type="molecule type" value="Genomic_DNA"/>
</dbReference>
<keyword evidence="1" id="KW-0812">Transmembrane</keyword>
<organismHost>
    <name type="scientific">Lepidoptera</name>
    <name type="common">moths &amp; butterflies</name>
    <dbReference type="NCBI Taxonomy" id="7088"/>
</organismHost>